<feature type="transmembrane region" description="Helical" evidence="6">
    <location>
        <begin position="90"/>
        <end position="111"/>
    </location>
</feature>
<evidence type="ECO:0000256" key="3">
    <source>
        <dbReference type="ARBA" id="ARBA00022692"/>
    </source>
</evidence>
<feature type="domain" description="EamA" evidence="7">
    <location>
        <begin position="18"/>
        <end position="135"/>
    </location>
</feature>
<feature type="transmembrane region" description="Helical" evidence="6">
    <location>
        <begin position="65"/>
        <end position="84"/>
    </location>
</feature>
<reference evidence="8" key="1">
    <citation type="submission" date="2022-10" db="EMBL/GenBank/DDBJ databases">
        <authorList>
            <person name="Yue Y."/>
        </authorList>
    </citation>
    <scope>NUCLEOTIDE SEQUENCE</scope>
    <source>
        <strain evidence="8">Z654</strain>
    </source>
</reference>
<keyword evidence="5 6" id="KW-0472">Membrane</keyword>
<dbReference type="SUPFAM" id="SSF103481">
    <property type="entry name" value="Multidrug resistance efflux transporter EmrE"/>
    <property type="match status" value="2"/>
</dbReference>
<comment type="subcellular location">
    <subcellularLocation>
        <location evidence="1">Membrane</location>
        <topology evidence="1">Multi-pass membrane protein</topology>
    </subcellularLocation>
</comment>
<proteinExistence type="inferred from homology"/>
<feature type="transmembrane region" description="Helical" evidence="6">
    <location>
        <begin position="203"/>
        <end position="221"/>
    </location>
</feature>
<evidence type="ECO:0000256" key="1">
    <source>
        <dbReference type="ARBA" id="ARBA00004141"/>
    </source>
</evidence>
<dbReference type="PANTHER" id="PTHR22911:SF6">
    <property type="entry name" value="SOLUTE CARRIER FAMILY 35 MEMBER G1"/>
    <property type="match status" value="1"/>
</dbReference>
<keyword evidence="9" id="KW-1185">Reference proteome</keyword>
<feature type="transmembrane region" description="Helical" evidence="6">
    <location>
        <begin position="233"/>
        <end position="252"/>
    </location>
</feature>
<dbReference type="EMBL" id="JAOYFC010000001">
    <property type="protein sequence ID" value="MCV6823567.1"/>
    <property type="molecule type" value="Genomic_DNA"/>
</dbReference>
<name>A0AAE3IWL9_9RHOB</name>
<comment type="caution">
    <text evidence="8">The sequence shown here is derived from an EMBL/GenBank/DDBJ whole genome shotgun (WGS) entry which is preliminary data.</text>
</comment>
<organism evidence="8 9">
    <name type="scientific">Halocynthiibacter halioticoli</name>
    <dbReference type="NCBI Taxonomy" id="2986804"/>
    <lineage>
        <taxon>Bacteria</taxon>
        <taxon>Pseudomonadati</taxon>
        <taxon>Pseudomonadota</taxon>
        <taxon>Alphaproteobacteria</taxon>
        <taxon>Rhodobacterales</taxon>
        <taxon>Paracoccaceae</taxon>
        <taxon>Halocynthiibacter</taxon>
    </lineage>
</organism>
<evidence type="ECO:0000259" key="7">
    <source>
        <dbReference type="Pfam" id="PF00892"/>
    </source>
</evidence>
<evidence type="ECO:0000256" key="2">
    <source>
        <dbReference type="ARBA" id="ARBA00009853"/>
    </source>
</evidence>
<feature type="transmembrane region" description="Helical" evidence="6">
    <location>
        <begin position="35"/>
        <end position="53"/>
    </location>
</feature>
<feature type="transmembrane region" description="Helical" evidence="6">
    <location>
        <begin position="141"/>
        <end position="161"/>
    </location>
</feature>
<evidence type="ECO:0000256" key="5">
    <source>
        <dbReference type="ARBA" id="ARBA00023136"/>
    </source>
</evidence>
<feature type="transmembrane region" description="Helical" evidence="6">
    <location>
        <begin position="118"/>
        <end position="135"/>
    </location>
</feature>
<dbReference type="Pfam" id="PF00892">
    <property type="entry name" value="EamA"/>
    <property type="match status" value="2"/>
</dbReference>
<feature type="domain" description="EamA" evidence="7">
    <location>
        <begin position="143"/>
        <end position="270"/>
    </location>
</feature>
<dbReference type="Proteomes" id="UP001208041">
    <property type="component" value="Unassembled WGS sequence"/>
</dbReference>
<dbReference type="RefSeq" id="WP_263952407.1">
    <property type="nucleotide sequence ID" value="NZ_JAOYFC010000001.1"/>
</dbReference>
<feature type="transmembrane region" description="Helical" evidence="6">
    <location>
        <begin position="173"/>
        <end position="191"/>
    </location>
</feature>
<sequence>MLHPVPIMLIGVSLIPLGDTMGKILMEQYNASQSYVAWTRFLIGAILLLPFLQRRHLDFRVFLKWQIWLRSLVQLAAILCILTALKTEPIANVFGAFFVAPIVSYLISVWFLKEKTTLPRLILLMLGFCGVLLVVKPGFGMTTGMMFAVLSGVFYGLFLTANRWLSDLALPRTLLMTQLVIATTLLTPSALFHSAWPELTPTVILYTALSSIASLVGNLLLITAYKLAPATRLAPLVYFQLVAATALSFSVFGVIPDFISILGLTLLTASGFATLALRR</sequence>
<dbReference type="InterPro" id="IPR037185">
    <property type="entry name" value="EmrE-like"/>
</dbReference>
<keyword evidence="3 6" id="KW-0812">Transmembrane</keyword>
<comment type="similarity">
    <text evidence="2">Belongs to the drug/metabolite transporter (DMT) superfamily. 10 TMS drug/metabolite exporter (DME) (TC 2.A.7.3) family.</text>
</comment>
<evidence type="ECO:0000313" key="8">
    <source>
        <dbReference type="EMBL" id="MCV6823567.1"/>
    </source>
</evidence>
<dbReference type="InterPro" id="IPR000620">
    <property type="entry name" value="EamA_dom"/>
</dbReference>
<accession>A0AAE3IWL9</accession>
<evidence type="ECO:0000256" key="4">
    <source>
        <dbReference type="ARBA" id="ARBA00022989"/>
    </source>
</evidence>
<dbReference type="AlphaFoldDB" id="A0AAE3IWL9"/>
<evidence type="ECO:0000256" key="6">
    <source>
        <dbReference type="SAM" id="Phobius"/>
    </source>
</evidence>
<gene>
    <name evidence="8" type="ORF">OH136_03275</name>
</gene>
<evidence type="ECO:0000313" key="9">
    <source>
        <dbReference type="Proteomes" id="UP001208041"/>
    </source>
</evidence>
<feature type="transmembrane region" description="Helical" evidence="6">
    <location>
        <begin position="258"/>
        <end position="277"/>
    </location>
</feature>
<protein>
    <submittedName>
        <fullName evidence="8">DMT family transporter</fullName>
    </submittedName>
</protein>
<keyword evidence="4 6" id="KW-1133">Transmembrane helix</keyword>
<dbReference type="PANTHER" id="PTHR22911">
    <property type="entry name" value="ACYL-MALONYL CONDENSING ENZYME-RELATED"/>
    <property type="match status" value="1"/>
</dbReference>
<dbReference type="GO" id="GO:0016020">
    <property type="term" value="C:membrane"/>
    <property type="evidence" value="ECO:0007669"/>
    <property type="project" value="UniProtKB-SubCell"/>
</dbReference>